<evidence type="ECO:0000256" key="1">
    <source>
        <dbReference type="SAM" id="Phobius"/>
    </source>
</evidence>
<protein>
    <submittedName>
        <fullName evidence="2">Uncharacterized protein</fullName>
    </submittedName>
</protein>
<evidence type="ECO:0000313" key="3">
    <source>
        <dbReference type="Proteomes" id="UP000198923"/>
    </source>
</evidence>
<keyword evidence="3" id="KW-1185">Reference proteome</keyword>
<reference evidence="2 3" key="1">
    <citation type="submission" date="2016-10" db="EMBL/GenBank/DDBJ databases">
        <authorList>
            <person name="de Groot N.N."/>
        </authorList>
    </citation>
    <scope>NUCLEOTIDE SEQUENCE [LARGE SCALE GENOMIC DNA]</scope>
    <source>
        <strain evidence="2 3">CPCC 201354</strain>
    </source>
</reference>
<dbReference type="EMBL" id="FNCN01000012">
    <property type="protein sequence ID" value="SDH18009.1"/>
    <property type="molecule type" value="Genomic_DNA"/>
</dbReference>
<keyword evidence="1" id="KW-1133">Transmembrane helix</keyword>
<dbReference type="AlphaFoldDB" id="A0A1G8AAV0"/>
<feature type="transmembrane region" description="Helical" evidence="1">
    <location>
        <begin position="12"/>
        <end position="38"/>
    </location>
</feature>
<name>A0A1G8AAV0_9ACTN</name>
<sequence>MTSRREKNSDLGLFTGCLVLILAWALLVTVTGVLWRVFFI</sequence>
<keyword evidence="1" id="KW-0472">Membrane</keyword>
<dbReference type="Proteomes" id="UP000198923">
    <property type="component" value="Unassembled WGS sequence"/>
</dbReference>
<organism evidence="2 3">
    <name type="scientific">Sinosporangium album</name>
    <dbReference type="NCBI Taxonomy" id="504805"/>
    <lineage>
        <taxon>Bacteria</taxon>
        <taxon>Bacillati</taxon>
        <taxon>Actinomycetota</taxon>
        <taxon>Actinomycetes</taxon>
        <taxon>Streptosporangiales</taxon>
        <taxon>Streptosporangiaceae</taxon>
        <taxon>Sinosporangium</taxon>
    </lineage>
</organism>
<dbReference type="STRING" id="504805.SAMN05421505_11282"/>
<accession>A0A1G8AAV0</accession>
<proteinExistence type="predicted"/>
<evidence type="ECO:0000313" key="2">
    <source>
        <dbReference type="EMBL" id="SDH18009.1"/>
    </source>
</evidence>
<keyword evidence="1" id="KW-0812">Transmembrane</keyword>
<gene>
    <name evidence="2" type="ORF">SAMN05421505_11282</name>
</gene>